<keyword evidence="2" id="KW-1185">Reference proteome</keyword>
<proteinExistence type="predicted"/>
<evidence type="ECO:0000313" key="2">
    <source>
        <dbReference type="Proteomes" id="UP000294927"/>
    </source>
</evidence>
<reference evidence="1 2" key="1">
    <citation type="submission" date="2019-03" db="EMBL/GenBank/DDBJ databases">
        <title>Genomic Encyclopedia of Archaeal and Bacterial Type Strains, Phase II (KMG-II): from individual species to whole genera.</title>
        <authorList>
            <person name="Goeker M."/>
        </authorList>
    </citation>
    <scope>NUCLEOTIDE SEQUENCE [LARGE SCALE GENOMIC DNA]</scope>
    <source>
        <strain evidence="1 2">DSM 45499</strain>
    </source>
</reference>
<comment type="caution">
    <text evidence="1">The sequence shown here is derived from an EMBL/GenBank/DDBJ whole genome shotgun (WGS) entry which is preliminary data.</text>
</comment>
<protein>
    <submittedName>
        <fullName evidence="1">Uncharacterized protein</fullName>
    </submittedName>
</protein>
<gene>
    <name evidence="1" type="ORF">CLV71_114100</name>
</gene>
<dbReference type="Proteomes" id="UP000294927">
    <property type="component" value="Unassembled WGS sequence"/>
</dbReference>
<dbReference type="RefSeq" id="WP_133906643.1">
    <property type="nucleotide sequence ID" value="NZ_SOCP01000014.1"/>
</dbReference>
<sequence length="392" mass="44469">MLDHDGSQILIIGPAIWRFSDAWSPAQPILAVTLAGGNTVLDNTVHLTWTDLIGARARLLTPEHDVPVALTTALFNRLEPGNVLENLARQHWSGLAAAPLLLLGRSAATITAHTLVRLGEHDGLFIRVGELTHNGGLVDVVKILPTVLTITSEDREFFNNHQCCYQKWWPDVEFEHKITMLGPVDLHAVTVGLRNLVGTEHLPGTIWDYRDDYQLWDFNNHLFEVTSPSPEAGYISFIPDSAGTVIVKRKWFTRDSLRRRESRWRGVRIPRTVDSFEDYARSHVDGDIRFLGSFRRTRFDSTCEFTKTGNVYGFMVDWCRPLDRPDAPHLYQVEVEYLHSRTRDETARHTVETELLTIRNAAAAYLDRAGIAHRPGESKLTYLRSLTVAEEQ</sequence>
<dbReference type="AlphaFoldDB" id="A0A4V3FRM7"/>
<organism evidence="1 2">
    <name type="scientific">Actinophytocola oryzae</name>
    <dbReference type="NCBI Taxonomy" id="502181"/>
    <lineage>
        <taxon>Bacteria</taxon>
        <taxon>Bacillati</taxon>
        <taxon>Actinomycetota</taxon>
        <taxon>Actinomycetes</taxon>
        <taxon>Pseudonocardiales</taxon>
        <taxon>Pseudonocardiaceae</taxon>
    </lineage>
</organism>
<dbReference type="EMBL" id="SOCP01000014">
    <property type="protein sequence ID" value="TDV44191.1"/>
    <property type="molecule type" value="Genomic_DNA"/>
</dbReference>
<evidence type="ECO:0000313" key="1">
    <source>
        <dbReference type="EMBL" id="TDV44191.1"/>
    </source>
</evidence>
<accession>A0A4V3FRM7</accession>
<dbReference type="OrthoDB" id="9135079at2"/>
<name>A0A4V3FRM7_9PSEU</name>